<dbReference type="STRING" id="701521.PECL_1487"/>
<evidence type="ECO:0000256" key="4">
    <source>
        <dbReference type="ARBA" id="ARBA00022989"/>
    </source>
</evidence>
<dbReference type="KEGG" id="pce:PECL_1487"/>
<evidence type="ECO:0000259" key="7">
    <source>
        <dbReference type="PROSITE" id="PS50850"/>
    </source>
</evidence>
<dbReference type="InterPro" id="IPR020846">
    <property type="entry name" value="MFS_dom"/>
</dbReference>
<evidence type="ECO:0000313" key="8">
    <source>
        <dbReference type="EMBL" id="AEV95711.1"/>
    </source>
</evidence>
<dbReference type="eggNOG" id="COG2814">
    <property type="taxonomic scope" value="Bacteria"/>
</dbReference>
<keyword evidence="2" id="KW-0813">Transport</keyword>
<gene>
    <name evidence="8" type="ordered locus">PECL_1487</name>
</gene>
<feature type="transmembrane region" description="Helical" evidence="6">
    <location>
        <begin position="23"/>
        <end position="49"/>
    </location>
</feature>
<keyword evidence="9" id="KW-1185">Reference proteome</keyword>
<dbReference type="PANTHER" id="PTHR23508:SF10">
    <property type="entry name" value="CARBOXYLIC ACID TRANSPORTER PROTEIN HOMOLOG"/>
    <property type="match status" value="1"/>
</dbReference>
<dbReference type="EMBL" id="CP003137">
    <property type="protein sequence ID" value="AEV95711.1"/>
    <property type="molecule type" value="Genomic_DNA"/>
</dbReference>
<feature type="transmembrane region" description="Helical" evidence="6">
    <location>
        <begin position="92"/>
        <end position="112"/>
    </location>
</feature>
<feature type="domain" description="Major facilitator superfamily (MFS) profile" evidence="7">
    <location>
        <begin position="23"/>
        <end position="410"/>
    </location>
</feature>
<keyword evidence="3 6" id="KW-0812">Transmembrane</keyword>
<organism evidence="8 9">
    <name type="scientific">Pediococcus claussenii (strain ATCC BAA-344 / DSM 14800 / JCM 18046 / KCTC 3811 / LMG 21948 / P06)</name>
    <dbReference type="NCBI Taxonomy" id="701521"/>
    <lineage>
        <taxon>Bacteria</taxon>
        <taxon>Bacillati</taxon>
        <taxon>Bacillota</taxon>
        <taxon>Bacilli</taxon>
        <taxon>Lactobacillales</taxon>
        <taxon>Lactobacillaceae</taxon>
        <taxon>Pediococcus</taxon>
    </lineage>
</organism>
<evidence type="ECO:0000256" key="2">
    <source>
        <dbReference type="ARBA" id="ARBA00022448"/>
    </source>
</evidence>
<name>G8PF32_PEDCP</name>
<dbReference type="GO" id="GO:0005886">
    <property type="term" value="C:plasma membrane"/>
    <property type="evidence" value="ECO:0007669"/>
    <property type="project" value="UniProtKB-SubCell"/>
</dbReference>
<dbReference type="Gene3D" id="1.20.1250.20">
    <property type="entry name" value="MFS general substrate transporter like domains"/>
    <property type="match status" value="1"/>
</dbReference>
<feature type="transmembrane region" description="Helical" evidence="6">
    <location>
        <begin position="150"/>
        <end position="170"/>
    </location>
</feature>
<feature type="transmembrane region" description="Helical" evidence="6">
    <location>
        <begin position="385"/>
        <end position="405"/>
    </location>
</feature>
<sequence length="426" mass="46756">MTTVIVNLEDVFMSRMTSYQKKVTASTLLGFTLENMDAMFISFSLASIISTLHISNTQAGLLPSITSVGSLIGGILFGILADRFGRVRTLSWSIIIYAIGTTATGFTNSFFMLCLFRVVMGIGASGEYGIAITMLSEAFSRKVLGRMTSFASIAGQIGSIVASVLAAVIIPNLGWHALFFFGIIPVILAVLVRLGMKESAVFREQKYRRDKNQVKGNGWKKLFNTPATAFKTIRLIMMGTVQIAGYYGLMNWLPTIMQKRLNVGVASSSLWMISTIVGMSLGMFCFGMIQDRLGSRVAFSVWLLMSAVVVYLILFAQNQFEMIVAGMILGFFSDGMYGGFGVIISQLYDTDVRATANNTIMGISKGIGNFSSVLIGFLMDNFQLSSVMIFLSVIYLISFMTMYSIKQLHHDQKRSEIVDDGQSVPL</sequence>
<evidence type="ECO:0000256" key="1">
    <source>
        <dbReference type="ARBA" id="ARBA00004651"/>
    </source>
</evidence>
<feature type="transmembrane region" description="Helical" evidence="6">
    <location>
        <begin position="229"/>
        <end position="249"/>
    </location>
</feature>
<dbReference type="PATRIC" id="fig|701521.8.peg.1391"/>
<dbReference type="InterPro" id="IPR036259">
    <property type="entry name" value="MFS_trans_sf"/>
</dbReference>
<proteinExistence type="predicted"/>
<dbReference type="PROSITE" id="PS50850">
    <property type="entry name" value="MFS"/>
    <property type="match status" value="1"/>
</dbReference>
<evidence type="ECO:0000256" key="6">
    <source>
        <dbReference type="SAM" id="Phobius"/>
    </source>
</evidence>
<feature type="transmembrane region" description="Helical" evidence="6">
    <location>
        <begin position="176"/>
        <end position="196"/>
    </location>
</feature>
<feature type="transmembrane region" description="Helical" evidence="6">
    <location>
        <begin position="269"/>
        <end position="289"/>
    </location>
</feature>
<dbReference type="InterPro" id="IPR011701">
    <property type="entry name" value="MFS"/>
</dbReference>
<evidence type="ECO:0000256" key="5">
    <source>
        <dbReference type="ARBA" id="ARBA00023136"/>
    </source>
</evidence>
<dbReference type="PANTHER" id="PTHR23508">
    <property type="entry name" value="CARBOXYLIC ACID TRANSPORTER PROTEIN HOMOLOG"/>
    <property type="match status" value="1"/>
</dbReference>
<dbReference type="AlphaFoldDB" id="G8PF32"/>
<protein>
    <submittedName>
        <fullName evidence="8">Major facilitator superfamily protein</fullName>
    </submittedName>
</protein>
<dbReference type="SUPFAM" id="SSF103473">
    <property type="entry name" value="MFS general substrate transporter"/>
    <property type="match status" value="1"/>
</dbReference>
<feature type="transmembrane region" description="Helical" evidence="6">
    <location>
        <begin position="296"/>
        <end position="316"/>
    </location>
</feature>
<feature type="transmembrane region" description="Helical" evidence="6">
    <location>
        <begin position="322"/>
        <end position="348"/>
    </location>
</feature>
<keyword evidence="5 6" id="KW-0472">Membrane</keyword>
<dbReference type="HOGENOM" id="CLU_001265_46_6_9"/>
<evidence type="ECO:0000313" key="9">
    <source>
        <dbReference type="Proteomes" id="UP000005444"/>
    </source>
</evidence>
<keyword evidence="4 6" id="KW-1133">Transmembrane helix</keyword>
<evidence type="ECO:0000256" key="3">
    <source>
        <dbReference type="ARBA" id="ARBA00022692"/>
    </source>
</evidence>
<dbReference type="GO" id="GO:0046943">
    <property type="term" value="F:carboxylic acid transmembrane transporter activity"/>
    <property type="evidence" value="ECO:0007669"/>
    <property type="project" value="TreeGrafter"/>
</dbReference>
<dbReference type="Pfam" id="PF07690">
    <property type="entry name" value="MFS_1"/>
    <property type="match status" value="1"/>
</dbReference>
<reference evidence="8 9" key="1">
    <citation type="journal article" date="2012" name="J. Bacteriol.">
        <title>Complete Genome Sequence of the Beer Spoilage Organism Pediococcus claussenii ATCC BAA-344T.</title>
        <authorList>
            <person name="Pittet V."/>
            <person name="Abegunde T."/>
            <person name="Marfleet T."/>
            <person name="Haakensen M."/>
            <person name="Morrow K."/>
            <person name="Jayaprakash T."/>
            <person name="Schroeder K."/>
            <person name="Trost B."/>
            <person name="Byrns S."/>
            <person name="Bergsveinson J."/>
            <person name="Kusalik A."/>
            <person name="Ziola B."/>
        </authorList>
    </citation>
    <scope>NUCLEOTIDE SEQUENCE [LARGE SCALE GENOMIC DNA]</scope>
    <source>
        <strain evidence="8 9">ATCC BAA-344</strain>
    </source>
</reference>
<accession>G8PF32</accession>
<dbReference type="Proteomes" id="UP000005444">
    <property type="component" value="Chromosome"/>
</dbReference>
<feature type="transmembrane region" description="Helical" evidence="6">
    <location>
        <begin position="61"/>
        <end position="80"/>
    </location>
</feature>
<comment type="subcellular location">
    <subcellularLocation>
        <location evidence="1">Cell membrane</location>
        <topology evidence="1">Multi-pass membrane protein</topology>
    </subcellularLocation>
</comment>